<proteinExistence type="predicted"/>
<keyword evidence="3" id="KW-1185">Reference proteome</keyword>
<sequence>MSLALNILRFGKHNDEKNLTHSNACLGCTTGGIAECLLLGTPDCVGGRRLYCSCGEQRRALRFPDVVLQLGLPSVVVLVRANPLSWSTDHELRRAPRRTKWGGICHMVCNALGKPHIASWPQFLGGLADPAMNLQLPGTVGCVLKAVQTSTSIVTTTSSASTLATTLTRTLTTTSTSYSFDRTIQSTSSRADQPSSTTLTPQPTSMTSPEAAMGKGQVTVSTAQSPTPVSKLATSSGPPSVMTGSGTFGTSIGTITTSTGTGTTSTRTDISSMIPYANQRTSTLSTRSDAPPTSVTSTVTEVKGAASLFEVSRGTRISTNMAALSVFTTLTIIHTAQSCTIGV</sequence>
<dbReference type="Proteomes" id="UP001444661">
    <property type="component" value="Unassembled WGS sequence"/>
</dbReference>
<reference evidence="2 3" key="1">
    <citation type="submission" date="2023-01" db="EMBL/GenBank/DDBJ databases">
        <title>Analysis of 21 Apiospora genomes using comparative genomics revels a genus with tremendous synthesis potential of carbohydrate active enzymes and secondary metabolites.</title>
        <authorList>
            <person name="Sorensen T."/>
        </authorList>
    </citation>
    <scope>NUCLEOTIDE SEQUENCE [LARGE SCALE GENOMIC DNA]</scope>
    <source>
        <strain evidence="2 3">CBS 33761</strain>
    </source>
</reference>
<organism evidence="2 3">
    <name type="scientific">Apiospora rasikravindrae</name>
    <dbReference type="NCBI Taxonomy" id="990691"/>
    <lineage>
        <taxon>Eukaryota</taxon>
        <taxon>Fungi</taxon>
        <taxon>Dikarya</taxon>
        <taxon>Ascomycota</taxon>
        <taxon>Pezizomycotina</taxon>
        <taxon>Sordariomycetes</taxon>
        <taxon>Xylariomycetidae</taxon>
        <taxon>Amphisphaeriales</taxon>
        <taxon>Apiosporaceae</taxon>
        <taxon>Apiospora</taxon>
    </lineage>
</organism>
<name>A0ABR1TD66_9PEZI</name>
<dbReference type="EMBL" id="JAQQWK010000004">
    <property type="protein sequence ID" value="KAK8043714.1"/>
    <property type="molecule type" value="Genomic_DNA"/>
</dbReference>
<feature type="compositionally biased region" description="Polar residues" evidence="1">
    <location>
        <begin position="180"/>
        <end position="193"/>
    </location>
</feature>
<evidence type="ECO:0000256" key="1">
    <source>
        <dbReference type="SAM" id="MobiDB-lite"/>
    </source>
</evidence>
<feature type="compositionally biased region" description="Low complexity" evidence="1">
    <location>
        <begin position="243"/>
        <end position="268"/>
    </location>
</feature>
<accession>A0ABR1TD66</accession>
<feature type="region of interest" description="Disordered" evidence="1">
    <location>
        <begin position="178"/>
        <end position="268"/>
    </location>
</feature>
<feature type="compositionally biased region" description="Polar residues" evidence="1">
    <location>
        <begin position="218"/>
        <end position="238"/>
    </location>
</feature>
<feature type="compositionally biased region" description="Low complexity" evidence="1">
    <location>
        <begin position="194"/>
        <end position="209"/>
    </location>
</feature>
<gene>
    <name evidence="2" type="ORF">PG993_006144</name>
</gene>
<protein>
    <submittedName>
        <fullName evidence="2">Uncharacterized protein</fullName>
    </submittedName>
</protein>
<comment type="caution">
    <text evidence="2">The sequence shown here is derived from an EMBL/GenBank/DDBJ whole genome shotgun (WGS) entry which is preliminary data.</text>
</comment>
<evidence type="ECO:0000313" key="2">
    <source>
        <dbReference type="EMBL" id="KAK8043714.1"/>
    </source>
</evidence>
<evidence type="ECO:0000313" key="3">
    <source>
        <dbReference type="Proteomes" id="UP001444661"/>
    </source>
</evidence>